<evidence type="ECO:0000256" key="4">
    <source>
        <dbReference type="SAM" id="MobiDB-lite"/>
    </source>
</evidence>
<feature type="compositionally biased region" description="Polar residues" evidence="4">
    <location>
        <begin position="161"/>
        <end position="193"/>
    </location>
</feature>
<dbReference type="AlphaFoldDB" id="A0AAD8J4T2"/>
<feature type="region of interest" description="Disordered" evidence="4">
    <location>
        <begin position="225"/>
        <end position="273"/>
    </location>
</feature>
<name>A0AAD8J4T2_9APIA</name>
<keyword evidence="8" id="KW-1185">Reference proteome</keyword>
<accession>A0AAD8J4T2</accession>
<dbReference type="Gene3D" id="3.40.50.10810">
    <property type="entry name" value="Tandem AAA-ATPase domain"/>
    <property type="match status" value="1"/>
</dbReference>
<protein>
    <recommendedName>
        <fullName evidence="9">ATP-dependent helicase BRM</fullName>
    </recommendedName>
</protein>
<comment type="caution">
    <text evidence="7">The sequence shown here is derived from an EMBL/GenBank/DDBJ whole genome shotgun (WGS) entry which is preliminary data.</text>
</comment>
<evidence type="ECO:0000313" key="8">
    <source>
        <dbReference type="Proteomes" id="UP001237642"/>
    </source>
</evidence>
<dbReference type="EMBL" id="JAUIZM010000002">
    <property type="protein sequence ID" value="KAK1395770.1"/>
    <property type="molecule type" value="Genomic_DNA"/>
</dbReference>
<dbReference type="SMART" id="SM00951">
    <property type="entry name" value="QLQ"/>
    <property type="match status" value="1"/>
</dbReference>
<dbReference type="SUPFAM" id="SSF52540">
    <property type="entry name" value="P-loop containing nucleoside triphosphate hydrolases"/>
    <property type="match status" value="1"/>
</dbReference>
<feature type="domain" description="QLQ" evidence="6">
    <location>
        <begin position="325"/>
        <end position="361"/>
    </location>
</feature>
<dbReference type="InterPro" id="IPR014978">
    <property type="entry name" value="Gln-Leu-Gln_QLQ"/>
</dbReference>
<gene>
    <name evidence="7" type="ORF">POM88_005633</name>
</gene>
<comment type="subcellular location">
    <subcellularLocation>
        <location evidence="1">Nucleus</location>
    </subcellularLocation>
</comment>
<evidence type="ECO:0000259" key="6">
    <source>
        <dbReference type="PROSITE" id="PS51666"/>
    </source>
</evidence>
<feature type="region of interest" description="Disordered" evidence="4">
    <location>
        <begin position="86"/>
        <end position="112"/>
    </location>
</feature>
<organism evidence="7 8">
    <name type="scientific">Heracleum sosnowskyi</name>
    <dbReference type="NCBI Taxonomy" id="360622"/>
    <lineage>
        <taxon>Eukaryota</taxon>
        <taxon>Viridiplantae</taxon>
        <taxon>Streptophyta</taxon>
        <taxon>Embryophyta</taxon>
        <taxon>Tracheophyta</taxon>
        <taxon>Spermatophyta</taxon>
        <taxon>Magnoliopsida</taxon>
        <taxon>eudicotyledons</taxon>
        <taxon>Gunneridae</taxon>
        <taxon>Pentapetalae</taxon>
        <taxon>asterids</taxon>
        <taxon>campanulids</taxon>
        <taxon>Apiales</taxon>
        <taxon>Apiaceae</taxon>
        <taxon>Apioideae</taxon>
        <taxon>apioid superclade</taxon>
        <taxon>Tordylieae</taxon>
        <taxon>Tordyliinae</taxon>
        <taxon>Heracleum</taxon>
    </lineage>
</organism>
<feature type="region of interest" description="Disordered" evidence="4">
    <location>
        <begin position="157"/>
        <end position="198"/>
    </location>
</feature>
<dbReference type="PANTHER" id="PTHR10799">
    <property type="entry name" value="SNF2/RAD54 HELICASE FAMILY"/>
    <property type="match status" value="1"/>
</dbReference>
<keyword evidence="3" id="KW-0539">Nucleus</keyword>
<evidence type="ECO:0000313" key="7">
    <source>
        <dbReference type="EMBL" id="KAK1395770.1"/>
    </source>
</evidence>
<feature type="region of interest" description="Disordered" evidence="4">
    <location>
        <begin position="291"/>
        <end position="323"/>
    </location>
</feature>
<dbReference type="Pfam" id="PF08880">
    <property type="entry name" value="QLQ"/>
    <property type="match status" value="1"/>
</dbReference>
<dbReference type="Gene3D" id="1.20.5.170">
    <property type="match status" value="1"/>
</dbReference>
<keyword evidence="2" id="KW-0804">Transcription</keyword>
<evidence type="ECO:0000256" key="1">
    <source>
        <dbReference type="ARBA" id="ARBA00004123"/>
    </source>
</evidence>
<feature type="compositionally biased region" description="Basic and acidic residues" evidence="4">
    <location>
        <begin position="30"/>
        <end position="41"/>
    </location>
</feature>
<dbReference type="PROSITE" id="PS51192">
    <property type="entry name" value="HELICASE_ATP_BIND_1"/>
    <property type="match status" value="1"/>
</dbReference>
<evidence type="ECO:0008006" key="9">
    <source>
        <dbReference type="Google" id="ProtNLM"/>
    </source>
</evidence>
<sequence length="874" mass="97280">MLTFQGGLHGGLIGNFGSNSGSMQLPVQPRSREEAQNRSHGFDQQMLQQDYSQYHSAQQKGAPGMQCQHPNKIGMATQASALLSNKQPDHFGHGEKLTEEQQQISDQRTRNGRTDAAMQALALDRNIDLSVPANANLMAQLFPLMQSMLVAQHKPSEINMDEQSSSVTMPKQQVTSAQVANEKSPRGNSSSDVSGHFSLGKVMGQTSQAGLFGASIASLVPNANHHPAQPFSGRGSDSQLLSRQPTMIGNGVPSMHPPQSPPEPSVDHSVLGKSKLSGPEALQMQYPKPIQRASPLSAASPSEGGLINPSSSQGGRLPHLPQHSGFTKQQLHVLKAQILAFRRLENGDGTLPRELLQAIAPPSLEEQMLQGSQPGPTDASSGKSVDMEDHIKLMECIAEGEKKNSSKQIVPAVLKEPSLSVPPREEEHQTTPSSAEMEKEDHGIQEDTITRSNMHVDKGKAGSTAASLPENLQVIKPLQVSTTPQPKDAGATRKYHGPLFNFPYFTRKHDSYGWISSNCEQQQQYDLAYDLKDLFEEGKEARLRDEVDQQQQDIMAIPDRPYWKFVCERQRADLNRQVQASRKAIREKQLKSIFKWRKKLLEAHWAIRDARTACNRGVAKYHERMLREFSKQKDDDRSKRMEALKNDDVERYREMLLEKQTIFLVMAPGDTLSFCHFCLKTEEYLQKLGSKITATKSQQEVEEAANVAAAAARAQGLSEEEARAAAACAGEEVTIRNRFTEMNAPKDSSSLNKYYNLAHAVSERVFRQPSMLRVGTLRDYQIVGLQQMLSLYNNKLNGILADEMGLGKTVQVMALIAYLMEFKGNYGPHLIIVPNAVLVNWKRELHNWLPSVSCIYYVGHKDQRINYFHKRSVL</sequence>
<proteinExistence type="predicted"/>
<keyword evidence="2" id="KW-0805">Transcription regulation</keyword>
<dbReference type="InterPro" id="IPR027417">
    <property type="entry name" value="P-loop_NTPase"/>
</dbReference>
<dbReference type="GO" id="GO:0005524">
    <property type="term" value="F:ATP binding"/>
    <property type="evidence" value="ECO:0007669"/>
    <property type="project" value="InterPro"/>
</dbReference>
<feature type="domain" description="Helicase ATP-binding" evidence="5">
    <location>
        <begin position="789"/>
        <end position="874"/>
    </location>
</feature>
<dbReference type="InterPro" id="IPR000330">
    <property type="entry name" value="SNF2_N"/>
</dbReference>
<feature type="region of interest" description="Disordered" evidence="4">
    <location>
        <begin position="417"/>
        <end position="441"/>
    </location>
</feature>
<reference evidence="7" key="2">
    <citation type="submission" date="2023-05" db="EMBL/GenBank/DDBJ databases">
        <authorList>
            <person name="Schelkunov M.I."/>
        </authorList>
    </citation>
    <scope>NUCLEOTIDE SEQUENCE</scope>
    <source>
        <strain evidence="7">Hsosn_3</strain>
        <tissue evidence="7">Leaf</tissue>
    </source>
</reference>
<dbReference type="GO" id="GO:0048731">
    <property type="term" value="P:system development"/>
    <property type="evidence" value="ECO:0007669"/>
    <property type="project" value="UniProtKB-ARBA"/>
</dbReference>
<feature type="compositionally biased region" description="Basic and acidic residues" evidence="4">
    <location>
        <begin position="87"/>
        <end position="99"/>
    </location>
</feature>
<evidence type="ECO:0000256" key="2">
    <source>
        <dbReference type="ARBA" id="ARBA00023015"/>
    </source>
</evidence>
<feature type="region of interest" description="Disordered" evidence="4">
    <location>
        <begin position="12"/>
        <end position="41"/>
    </location>
</feature>
<dbReference type="PROSITE" id="PS51666">
    <property type="entry name" value="QLQ"/>
    <property type="match status" value="1"/>
</dbReference>
<evidence type="ECO:0000259" key="5">
    <source>
        <dbReference type="PROSITE" id="PS51192"/>
    </source>
</evidence>
<dbReference type="InterPro" id="IPR038718">
    <property type="entry name" value="SNF2-like_sf"/>
</dbReference>
<dbReference type="Pfam" id="PF00176">
    <property type="entry name" value="SNF2-rel_dom"/>
    <property type="match status" value="1"/>
</dbReference>
<evidence type="ECO:0000256" key="3">
    <source>
        <dbReference type="ARBA" id="ARBA00023242"/>
    </source>
</evidence>
<dbReference type="GO" id="GO:0006355">
    <property type="term" value="P:regulation of DNA-templated transcription"/>
    <property type="evidence" value="ECO:0007669"/>
    <property type="project" value="InterPro"/>
</dbReference>
<reference evidence="7" key="1">
    <citation type="submission" date="2023-02" db="EMBL/GenBank/DDBJ databases">
        <title>Genome of toxic invasive species Heracleum sosnowskyi carries increased number of genes despite the absence of recent whole-genome duplications.</title>
        <authorList>
            <person name="Schelkunov M."/>
            <person name="Shtratnikova V."/>
            <person name="Makarenko M."/>
            <person name="Klepikova A."/>
            <person name="Omelchenko D."/>
            <person name="Novikova G."/>
            <person name="Obukhova E."/>
            <person name="Bogdanov V."/>
            <person name="Penin A."/>
            <person name="Logacheva M."/>
        </authorList>
    </citation>
    <scope>NUCLEOTIDE SEQUENCE</scope>
    <source>
        <strain evidence="7">Hsosn_3</strain>
        <tissue evidence="7">Leaf</tissue>
    </source>
</reference>
<feature type="compositionally biased region" description="Pro residues" evidence="4">
    <location>
        <begin position="255"/>
        <end position="264"/>
    </location>
</feature>
<dbReference type="Proteomes" id="UP001237642">
    <property type="component" value="Unassembled WGS sequence"/>
</dbReference>
<dbReference type="GO" id="GO:0005634">
    <property type="term" value="C:nucleus"/>
    <property type="evidence" value="ECO:0007669"/>
    <property type="project" value="UniProtKB-SubCell"/>
</dbReference>
<feature type="compositionally biased region" description="Polar residues" evidence="4">
    <location>
        <begin position="235"/>
        <end position="247"/>
    </location>
</feature>
<dbReference type="InterPro" id="IPR014001">
    <property type="entry name" value="Helicase_ATP-bd"/>
</dbReference>